<feature type="transmembrane region" description="Helical" evidence="1">
    <location>
        <begin position="43"/>
        <end position="62"/>
    </location>
</feature>
<keyword evidence="1" id="KW-1133">Transmembrane helix</keyword>
<evidence type="ECO:0000256" key="1">
    <source>
        <dbReference type="SAM" id="Phobius"/>
    </source>
</evidence>
<reference evidence="2" key="1">
    <citation type="journal article" date="2012" name="Proc. Natl. Acad. Sci. U.S.A.">
        <title>Antigenic diversity is generated by distinct evolutionary mechanisms in African trypanosome species.</title>
        <authorList>
            <person name="Jackson A.P."/>
            <person name="Berry A."/>
            <person name="Aslett M."/>
            <person name="Allison H.C."/>
            <person name="Burton P."/>
            <person name="Vavrova-Anderson J."/>
            <person name="Brown R."/>
            <person name="Browne H."/>
            <person name="Corton N."/>
            <person name="Hauser H."/>
            <person name="Gamble J."/>
            <person name="Gilderthorp R."/>
            <person name="Marcello L."/>
            <person name="McQuillan J."/>
            <person name="Otto T.D."/>
            <person name="Quail M.A."/>
            <person name="Sanders M.J."/>
            <person name="van Tonder A."/>
            <person name="Ginger M.L."/>
            <person name="Field M.C."/>
            <person name="Barry J.D."/>
            <person name="Hertz-Fowler C."/>
            <person name="Berriman M."/>
        </authorList>
    </citation>
    <scope>NUCLEOTIDE SEQUENCE</scope>
    <source>
        <strain evidence="2">Y486</strain>
    </source>
</reference>
<dbReference type="VEuPathDB" id="TriTrypDB:TvY486_1110570"/>
<dbReference type="EMBL" id="HE573027">
    <property type="protein sequence ID" value="CCC53573.1"/>
    <property type="molecule type" value="Genomic_DNA"/>
</dbReference>
<protein>
    <submittedName>
        <fullName evidence="2">Uncharacterized protein</fullName>
    </submittedName>
</protein>
<evidence type="ECO:0000313" key="2">
    <source>
        <dbReference type="EMBL" id="CCC53573.1"/>
    </source>
</evidence>
<proteinExistence type="predicted"/>
<accession>G0UCL3</accession>
<gene>
    <name evidence="2" type="ORF">TVY486_1110570</name>
</gene>
<keyword evidence="1" id="KW-0812">Transmembrane</keyword>
<dbReference type="AlphaFoldDB" id="G0UCL3"/>
<organism evidence="2">
    <name type="scientific">Trypanosoma vivax (strain Y486)</name>
    <dbReference type="NCBI Taxonomy" id="1055687"/>
    <lineage>
        <taxon>Eukaryota</taxon>
        <taxon>Discoba</taxon>
        <taxon>Euglenozoa</taxon>
        <taxon>Kinetoplastea</taxon>
        <taxon>Metakinetoplastina</taxon>
        <taxon>Trypanosomatida</taxon>
        <taxon>Trypanosomatidae</taxon>
        <taxon>Trypanosoma</taxon>
        <taxon>Duttonella</taxon>
    </lineage>
</organism>
<sequence>MIIRVVLWTKSLHGCVLYCYSRSLTEEVLVILTNSKAVRDWCLIRITFLHFPFVCFISVLTVQRLLWVSLHKATAPLSSLLRQKINISPYVHPRLTVSRLT</sequence>
<keyword evidence="1" id="KW-0472">Membrane</keyword>
<name>G0UCL3_TRYVY</name>